<proteinExistence type="predicted"/>
<protein>
    <submittedName>
        <fullName evidence="1">Uncharacterized protein</fullName>
    </submittedName>
</protein>
<keyword evidence="2" id="KW-1185">Reference proteome</keyword>
<organism evidence="1 2">
    <name type="scientific">Schizopora paradoxa</name>
    <dbReference type="NCBI Taxonomy" id="27342"/>
    <lineage>
        <taxon>Eukaryota</taxon>
        <taxon>Fungi</taxon>
        <taxon>Dikarya</taxon>
        <taxon>Basidiomycota</taxon>
        <taxon>Agaricomycotina</taxon>
        <taxon>Agaricomycetes</taxon>
        <taxon>Hymenochaetales</taxon>
        <taxon>Schizoporaceae</taxon>
        <taxon>Schizopora</taxon>
    </lineage>
</organism>
<dbReference type="AlphaFoldDB" id="A0A0H2R9E8"/>
<evidence type="ECO:0000313" key="2">
    <source>
        <dbReference type="Proteomes" id="UP000053477"/>
    </source>
</evidence>
<sequence>MLFDNVAPFENVSTMVYGEVDDVVEVAGDIVDLDAPFLFPDGDAMDVGGLDTPPTPTAMLGNIPLPAVEDEHPAGELFPHPTFEQGVDHGFWPMTPPLSPAPYPATLPDAPPRISFGASRPLPFAEEGDVYVYQRSMDLQTVFEETNALGLAFTEQPQPAQVIQTATATPPPPPTTHLTFPHFVLDAVLLKIAEYRAPFSRVMRLDLAGKIQSTRPCADLLDCKDDEWFF</sequence>
<accession>A0A0H2R9E8</accession>
<dbReference type="Proteomes" id="UP000053477">
    <property type="component" value="Unassembled WGS sequence"/>
</dbReference>
<dbReference type="EMBL" id="KQ086237">
    <property type="protein sequence ID" value="KLO06103.1"/>
    <property type="molecule type" value="Genomic_DNA"/>
</dbReference>
<name>A0A0H2R9E8_9AGAM</name>
<dbReference type="InParanoid" id="A0A0H2R9E8"/>
<evidence type="ECO:0000313" key="1">
    <source>
        <dbReference type="EMBL" id="KLO06103.1"/>
    </source>
</evidence>
<reference evidence="1 2" key="1">
    <citation type="submission" date="2015-04" db="EMBL/GenBank/DDBJ databases">
        <title>Complete genome sequence of Schizopora paradoxa KUC8140, a cosmopolitan wood degrader in East Asia.</title>
        <authorList>
            <consortium name="DOE Joint Genome Institute"/>
            <person name="Min B."/>
            <person name="Park H."/>
            <person name="Jang Y."/>
            <person name="Kim J.-J."/>
            <person name="Kim K.H."/>
            <person name="Pangilinan J."/>
            <person name="Lipzen A."/>
            <person name="Riley R."/>
            <person name="Grigoriev I.V."/>
            <person name="Spatafora J.W."/>
            <person name="Choi I.-G."/>
        </authorList>
    </citation>
    <scope>NUCLEOTIDE SEQUENCE [LARGE SCALE GENOMIC DNA]</scope>
    <source>
        <strain evidence="1 2">KUC8140</strain>
    </source>
</reference>
<gene>
    <name evidence="1" type="ORF">SCHPADRAFT_895742</name>
</gene>